<dbReference type="EC" id="2.7.1.15" evidence="9"/>
<feature type="binding site" evidence="9">
    <location>
        <position position="184"/>
    </location>
    <ligand>
        <name>ATP</name>
        <dbReference type="ChEBI" id="CHEBI:30616"/>
    </ligand>
</feature>
<dbReference type="GO" id="GO:0005829">
    <property type="term" value="C:cytosol"/>
    <property type="evidence" value="ECO:0007669"/>
    <property type="project" value="TreeGrafter"/>
</dbReference>
<proteinExistence type="inferred from homology"/>
<dbReference type="SUPFAM" id="SSF53613">
    <property type="entry name" value="Ribokinase-like"/>
    <property type="match status" value="1"/>
</dbReference>
<dbReference type="GO" id="GO:0019303">
    <property type="term" value="P:D-ribose catabolic process"/>
    <property type="evidence" value="ECO:0007669"/>
    <property type="project" value="UniProtKB-UniRule"/>
</dbReference>
<dbReference type="Gene3D" id="3.40.1190.20">
    <property type="match status" value="1"/>
</dbReference>
<accession>A0A1W4WQ76</accession>
<evidence type="ECO:0000256" key="1">
    <source>
        <dbReference type="ARBA" id="ARBA00022679"/>
    </source>
</evidence>
<feature type="binding site" evidence="9">
    <location>
        <begin position="42"/>
        <end position="46"/>
    </location>
    <ligand>
        <name>substrate</name>
    </ligand>
</feature>
<feature type="binding site" evidence="9">
    <location>
        <begin position="14"/>
        <end position="16"/>
    </location>
    <ligand>
        <name>substrate</name>
    </ligand>
</feature>
<dbReference type="GO" id="GO:0004747">
    <property type="term" value="F:ribokinase activity"/>
    <property type="evidence" value="ECO:0007669"/>
    <property type="project" value="UniProtKB-UniRule"/>
</dbReference>
<feature type="binding site" evidence="9">
    <location>
        <begin position="253"/>
        <end position="254"/>
    </location>
    <ligand>
        <name>ATP</name>
        <dbReference type="ChEBI" id="CHEBI:30616"/>
    </ligand>
</feature>
<dbReference type="GO" id="GO:0046872">
    <property type="term" value="F:metal ion binding"/>
    <property type="evidence" value="ECO:0007669"/>
    <property type="project" value="UniProtKB-KW"/>
</dbReference>
<gene>
    <name evidence="12 13" type="primary">LOC108734923</name>
</gene>
<comment type="function">
    <text evidence="9">Catalyzes the phosphorylation of ribose at O-5 in a reaction requiring ATP and magnesium. The resulting D-ribose-5-phosphate can then be used either for sythesis of nucleotides, histidine, and tryptophan, or as a component of the pentose phosphate pathway.</text>
</comment>
<keyword evidence="3 9" id="KW-0547">Nucleotide-binding</keyword>
<evidence type="ECO:0000259" key="10">
    <source>
        <dbReference type="Pfam" id="PF00294"/>
    </source>
</evidence>
<evidence type="ECO:0000313" key="13">
    <source>
        <dbReference type="RefSeq" id="XP_018322191.1"/>
    </source>
</evidence>
<dbReference type="PANTHER" id="PTHR10584">
    <property type="entry name" value="SUGAR KINASE"/>
    <property type="match status" value="1"/>
</dbReference>
<dbReference type="InterPro" id="IPR011611">
    <property type="entry name" value="PfkB_dom"/>
</dbReference>
<feature type="binding site" evidence="9">
    <location>
        <position position="291"/>
    </location>
    <ligand>
        <name>K(+)</name>
        <dbReference type="ChEBI" id="CHEBI:29103"/>
    </ligand>
</feature>
<comment type="subunit">
    <text evidence="9">Homodimer.</text>
</comment>
<comment type="pathway">
    <text evidence="9">Carbohydrate metabolism; D-ribose degradation; D-ribose 5-phosphate from beta-D-ribopyranose: step 2/2.</text>
</comment>
<evidence type="ECO:0000256" key="2">
    <source>
        <dbReference type="ARBA" id="ARBA00022723"/>
    </source>
</evidence>
<keyword evidence="5 9" id="KW-0067">ATP-binding</keyword>
<comment type="caution">
    <text evidence="9">Lacks conserved residue(s) required for the propagation of feature annotation.</text>
</comment>
<keyword evidence="9" id="KW-0963">Cytoplasm</keyword>
<dbReference type="Pfam" id="PF00294">
    <property type="entry name" value="PfkB"/>
    <property type="match status" value="1"/>
</dbReference>
<dbReference type="Proteomes" id="UP000192223">
    <property type="component" value="Unplaced"/>
</dbReference>
<dbReference type="UniPathway" id="UPA00916">
    <property type="reaction ID" value="UER00889"/>
</dbReference>
<dbReference type="PRINTS" id="PR00990">
    <property type="entry name" value="RIBOKINASE"/>
</dbReference>
<evidence type="ECO:0000256" key="6">
    <source>
        <dbReference type="ARBA" id="ARBA00022842"/>
    </source>
</evidence>
<comment type="catalytic activity">
    <reaction evidence="9">
        <text>D-ribose + ATP = D-ribose 5-phosphate + ADP + H(+)</text>
        <dbReference type="Rhea" id="RHEA:13697"/>
        <dbReference type="ChEBI" id="CHEBI:15378"/>
        <dbReference type="ChEBI" id="CHEBI:30616"/>
        <dbReference type="ChEBI" id="CHEBI:47013"/>
        <dbReference type="ChEBI" id="CHEBI:78346"/>
        <dbReference type="ChEBI" id="CHEBI:456216"/>
        <dbReference type="EC" id="2.7.1.15"/>
    </reaction>
</comment>
<dbReference type="GO" id="GO:0005524">
    <property type="term" value="F:ATP binding"/>
    <property type="evidence" value="ECO:0007669"/>
    <property type="project" value="UniProtKB-UniRule"/>
</dbReference>
<comment type="activity regulation">
    <text evidence="9">Activated by a monovalent cation that binds near, but not in, the active site. The most likely occupant of the site in vivo is potassium. Ion binding induces a conformational change that may alter substrate affinity.</text>
</comment>
<dbReference type="KEGG" id="apln:108734923"/>
<evidence type="ECO:0000313" key="11">
    <source>
        <dbReference type="Proteomes" id="UP000192223"/>
    </source>
</evidence>
<evidence type="ECO:0000256" key="7">
    <source>
        <dbReference type="ARBA" id="ARBA00022958"/>
    </source>
</evidence>
<dbReference type="GO" id="GO:0005634">
    <property type="term" value="C:nucleus"/>
    <property type="evidence" value="ECO:0007669"/>
    <property type="project" value="UniProtKB-SubCell"/>
</dbReference>
<protein>
    <recommendedName>
        <fullName evidence="9">Ribokinase</fullName>
        <shortName evidence="9">RK</shortName>
        <ecNumber evidence="9">2.7.1.15</ecNumber>
    </recommendedName>
</protein>
<dbReference type="RefSeq" id="XP_018322191.1">
    <property type="nucleotide sequence ID" value="XM_018466689.2"/>
</dbReference>
<dbReference type="STRING" id="224129.A0A1W4WQ76"/>
<dbReference type="InterPro" id="IPR002139">
    <property type="entry name" value="Ribo/fructo_kinase"/>
</dbReference>
<organism evidence="11 12">
    <name type="scientific">Agrilus planipennis</name>
    <name type="common">Emerald ash borer</name>
    <name type="synonym">Agrilus marcopoli</name>
    <dbReference type="NCBI Taxonomy" id="224129"/>
    <lineage>
        <taxon>Eukaryota</taxon>
        <taxon>Metazoa</taxon>
        <taxon>Ecdysozoa</taxon>
        <taxon>Arthropoda</taxon>
        <taxon>Hexapoda</taxon>
        <taxon>Insecta</taxon>
        <taxon>Pterygota</taxon>
        <taxon>Neoptera</taxon>
        <taxon>Endopterygota</taxon>
        <taxon>Coleoptera</taxon>
        <taxon>Polyphaga</taxon>
        <taxon>Elateriformia</taxon>
        <taxon>Buprestoidea</taxon>
        <taxon>Buprestidae</taxon>
        <taxon>Agrilinae</taxon>
        <taxon>Agrilus</taxon>
    </lineage>
</organism>
<comment type="cofactor">
    <cofactor evidence="9">
        <name>Mg(2+)</name>
        <dbReference type="ChEBI" id="CHEBI:18420"/>
    </cofactor>
    <text evidence="9">Requires a divalent cation, most likely magnesium in vivo, as an electrophilic catalyst to aid phosphoryl group transfer. It is the chelate of the metal and the nucleotide that is the actual substrate.</text>
</comment>
<evidence type="ECO:0000256" key="5">
    <source>
        <dbReference type="ARBA" id="ARBA00022840"/>
    </source>
</evidence>
<dbReference type="HAMAP" id="MF_01987">
    <property type="entry name" value="Ribokinase"/>
    <property type="match status" value="1"/>
</dbReference>
<dbReference type="OrthoDB" id="415590at2759"/>
<dbReference type="RefSeq" id="XP_018322190.1">
    <property type="nucleotide sequence ID" value="XM_018466688.2"/>
</dbReference>
<feature type="binding site" evidence="9">
    <location>
        <position position="289"/>
    </location>
    <ligand>
        <name>K(+)</name>
        <dbReference type="ChEBI" id="CHEBI:29103"/>
    </ligand>
</feature>
<keyword evidence="6 9" id="KW-0460">Magnesium</keyword>
<keyword evidence="2 9" id="KW-0479">Metal-binding</keyword>
<evidence type="ECO:0000256" key="4">
    <source>
        <dbReference type="ARBA" id="ARBA00022777"/>
    </source>
</evidence>
<feature type="binding site" evidence="9">
    <location>
        <begin position="220"/>
        <end position="225"/>
    </location>
    <ligand>
        <name>ATP</name>
        <dbReference type="ChEBI" id="CHEBI:30616"/>
    </ligand>
</feature>
<dbReference type="PANTHER" id="PTHR10584:SF166">
    <property type="entry name" value="RIBOKINASE"/>
    <property type="match status" value="1"/>
</dbReference>
<keyword evidence="11" id="KW-1185">Reference proteome</keyword>
<dbReference type="InterPro" id="IPR011877">
    <property type="entry name" value="Ribokinase"/>
</dbReference>
<feature type="domain" description="Carbohydrate kinase PfkB" evidence="10">
    <location>
        <begin position="11"/>
        <end position="298"/>
    </location>
</feature>
<keyword evidence="7 9" id="KW-0630">Potassium</keyword>
<dbReference type="CDD" id="cd01174">
    <property type="entry name" value="ribokinase"/>
    <property type="match status" value="1"/>
</dbReference>
<feature type="binding site" evidence="9">
    <location>
        <position position="286"/>
    </location>
    <ligand>
        <name>K(+)</name>
        <dbReference type="ChEBI" id="CHEBI:29103"/>
    </ligand>
</feature>
<dbReference type="InterPro" id="IPR029056">
    <property type="entry name" value="Ribokinase-like"/>
</dbReference>
<evidence type="ECO:0000256" key="3">
    <source>
        <dbReference type="ARBA" id="ARBA00022741"/>
    </source>
</evidence>
<keyword evidence="8 9" id="KW-0119">Carbohydrate metabolism</keyword>
<feature type="binding site" evidence="9">
    <location>
        <position position="248"/>
    </location>
    <ligand>
        <name>K(+)</name>
        <dbReference type="ChEBI" id="CHEBI:29103"/>
    </ligand>
</feature>
<dbReference type="AlphaFoldDB" id="A0A1W4WQ76"/>
<evidence type="ECO:0000256" key="9">
    <source>
        <dbReference type="HAMAP-Rule" id="MF_03215"/>
    </source>
</evidence>
<dbReference type="GeneID" id="108734923"/>
<name>A0A1W4WQ76_AGRPL</name>
<comment type="subcellular location">
    <subcellularLocation>
        <location evidence="9">Cytoplasm</location>
    </subcellularLocation>
    <subcellularLocation>
        <location evidence="9">Nucleus</location>
    </subcellularLocation>
</comment>
<keyword evidence="1 9" id="KW-0808">Transferase</keyword>
<feature type="binding site" evidence="9">
    <location>
        <position position="254"/>
    </location>
    <ligand>
        <name>substrate</name>
    </ligand>
</feature>
<comment type="similarity">
    <text evidence="9">Belongs to the carbohydrate kinase PfkB family. Ribokinase subfamily.</text>
</comment>
<sequence>MSSNNYVFGAGACAVDHVCLVPRLPEKGETLLGTKYWTQFGGKGSNACVTVCKLGGRASFLGRVGDDSWAEKFIDSLEENKVDCHVIKTPGVHTGTAFINLTTDGENQIIGVLGANNKVSVDDVDNVKELIQNAVVVVCSLEFPNETAIKILESSRRSSILIAAPSQKNLNPALFTLPTIFCVNQTEAEVYSGIKINDISDLKLAVYKLLEKGCNIVIITLGVDGAIYASRNVPTPVHVMCPEVECVDSTGAGDAFVGVLAYLMAYKRHLSLKEMVEAACHCAAYTVCRKGSQSAMPDESVLNEFLDSKITSVFY</sequence>
<feature type="binding site" evidence="9">
    <location>
        <position position="250"/>
    </location>
    <ligand>
        <name>K(+)</name>
        <dbReference type="ChEBI" id="CHEBI:29103"/>
    </ligand>
</feature>
<feature type="binding site" evidence="9">
    <location>
        <position position="142"/>
    </location>
    <ligand>
        <name>substrate</name>
    </ligand>
</feature>
<keyword evidence="4 9" id="KW-0418">Kinase</keyword>
<keyword evidence="9" id="KW-0539">Nucleus</keyword>
<evidence type="ECO:0000256" key="8">
    <source>
        <dbReference type="ARBA" id="ARBA00023277"/>
    </source>
</evidence>
<feature type="active site" description="Proton acceptor" evidence="9">
    <location>
        <position position="254"/>
    </location>
</feature>
<reference evidence="12 13" key="1">
    <citation type="submission" date="2025-04" db="UniProtKB">
        <authorList>
            <consortium name="RefSeq"/>
        </authorList>
    </citation>
    <scope>IDENTIFICATION</scope>
    <source>
        <tissue evidence="12 13">Entire body</tissue>
    </source>
</reference>
<evidence type="ECO:0000313" key="12">
    <source>
        <dbReference type="RefSeq" id="XP_018322190.1"/>
    </source>
</evidence>